<protein>
    <recommendedName>
        <fullName evidence="1">Retrotransposon Copia-like N-terminal domain-containing protein</fullName>
    </recommendedName>
</protein>
<dbReference type="Pfam" id="PF14244">
    <property type="entry name" value="Retrotran_gag_3"/>
    <property type="match status" value="1"/>
</dbReference>
<keyword evidence="3" id="KW-1185">Reference proteome</keyword>
<dbReference type="Proteomes" id="UP000233551">
    <property type="component" value="Unassembled WGS sequence"/>
</dbReference>
<name>A0A2I0JD26_PUNGR</name>
<accession>A0A2I0JD26</accession>
<dbReference type="PANTHER" id="PTHR37610:SF97">
    <property type="entry name" value="RETROTRANSPOSON GAG DOMAIN-CONTAINING PROTEIN"/>
    <property type="match status" value="1"/>
</dbReference>
<evidence type="ECO:0000259" key="1">
    <source>
        <dbReference type="Pfam" id="PF14244"/>
    </source>
</evidence>
<dbReference type="AlphaFoldDB" id="A0A2I0JD26"/>
<evidence type="ECO:0000313" key="2">
    <source>
        <dbReference type="EMBL" id="PKI54142.1"/>
    </source>
</evidence>
<dbReference type="InterPro" id="IPR029472">
    <property type="entry name" value="Copia-like_N"/>
</dbReference>
<organism evidence="2 3">
    <name type="scientific">Punica granatum</name>
    <name type="common">Pomegranate</name>
    <dbReference type="NCBI Taxonomy" id="22663"/>
    <lineage>
        <taxon>Eukaryota</taxon>
        <taxon>Viridiplantae</taxon>
        <taxon>Streptophyta</taxon>
        <taxon>Embryophyta</taxon>
        <taxon>Tracheophyta</taxon>
        <taxon>Spermatophyta</taxon>
        <taxon>Magnoliopsida</taxon>
        <taxon>eudicotyledons</taxon>
        <taxon>Gunneridae</taxon>
        <taxon>Pentapetalae</taxon>
        <taxon>rosids</taxon>
        <taxon>malvids</taxon>
        <taxon>Myrtales</taxon>
        <taxon>Lythraceae</taxon>
        <taxon>Punica</taxon>
    </lineage>
</organism>
<proteinExistence type="predicted"/>
<gene>
    <name evidence="2" type="ORF">CRG98_025474</name>
</gene>
<reference evidence="2 3" key="1">
    <citation type="submission" date="2017-11" db="EMBL/GenBank/DDBJ databases">
        <title>De-novo sequencing of pomegranate (Punica granatum L.) genome.</title>
        <authorList>
            <person name="Akparov Z."/>
            <person name="Amiraslanov A."/>
            <person name="Hajiyeva S."/>
            <person name="Abbasov M."/>
            <person name="Kaur K."/>
            <person name="Hamwieh A."/>
            <person name="Solovyev V."/>
            <person name="Salamov A."/>
            <person name="Braich B."/>
            <person name="Kosarev P."/>
            <person name="Mahmoud A."/>
            <person name="Hajiyev E."/>
            <person name="Babayeva S."/>
            <person name="Izzatullayeva V."/>
            <person name="Mammadov A."/>
            <person name="Mammadov A."/>
            <person name="Sharifova S."/>
            <person name="Ojaghi J."/>
            <person name="Eynullazada K."/>
            <person name="Bayramov B."/>
            <person name="Abdulazimova A."/>
            <person name="Shahmuradov I."/>
        </authorList>
    </citation>
    <scope>NUCLEOTIDE SEQUENCE [LARGE SCALE GENOMIC DNA]</scope>
    <source>
        <strain evidence="3">cv. AG2017</strain>
        <tissue evidence="2">Leaf</tissue>
    </source>
</reference>
<dbReference type="EMBL" id="PGOL01001807">
    <property type="protein sequence ID" value="PKI54142.1"/>
    <property type="molecule type" value="Genomic_DNA"/>
</dbReference>
<sequence length="199" mass="23134">MAARTSCFFLLAVVLALLYVYRRQYFRSFLLQLPKQYSLSCQLNGSNYLTWSRLMRTAVRAENKLGFVDNTIKELATVNLNKDHWSIVNSMIADWISNTLEKTLQLSIACIEDAKLLWDDLKRRSIELESDFDPNLCLIPDRTSRRMIGIGELTGWGSILGGVWRLLESLFMQRPLRSVMFSIEDLDIHLTEFTLREYP</sequence>
<feature type="domain" description="Retrotransposon Copia-like N-terminal" evidence="1">
    <location>
        <begin position="39"/>
        <end position="73"/>
    </location>
</feature>
<dbReference type="PANTHER" id="PTHR37610">
    <property type="entry name" value="CCHC-TYPE DOMAIN-CONTAINING PROTEIN"/>
    <property type="match status" value="1"/>
</dbReference>
<comment type="caution">
    <text evidence="2">The sequence shown here is derived from an EMBL/GenBank/DDBJ whole genome shotgun (WGS) entry which is preliminary data.</text>
</comment>
<evidence type="ECO:0000313" key="3">
    <source>
        <dbReference type="Proteomes" id="UP000233551"/>
    </source>
</evidence>